<keyword evidence="14 18" id="KW-0961">Cell wall biogenesis/degradation</keyword>
<evidence type="ECO:0000256" key="2">
    <source>
        <dbReference type="ARBA" id="ARBA00007707"/>
    </source>
</evidence>
<evidence type="ECO:0000256" key="5">
    <source>
        <dbReference type="ARBA" id="ARBA00022679"/>
    </source>
</evidence>
<organism evidence="20 21">
    <name type="scientific">Sandaracinobacter neustonicus</name>
    <dbReference type="NCBI Taxonomy" id="1715348"/>
    <lineage>
        <taxon>Bacteria</taxon>
        <taxon>Pseudomonadati</taxon>
        <taxon>Pseudomonadota</taxon>
        <taxon>Alphaproteobacteria</taxon>
        <taxon>Sphingomonadales</taxon>
        <taxon>Sphingosinicellaceae</taxon>
        <taxon>Sandaracinobacter</taxon>
    </lineage>
</organism>
<dbReference type="SUPFAM" id="SSF51161">
    <property type="entry name" value="Trimeric LpxA-like enzymes"/>
    <property type="match status" value="1"/>
</dbReference>
<dbReference type="UniPathway" id="UPA00973"/>
<dbReference type="GO" id="GO:0003977">
    <property type="term" value="F:UDP-N-acetylglucosamine diphosphorylase activity"/>
    <property type="evidence" value="ECO:0007669"/>
    <property type="project" value="UniProtKB-UniRule"/>
</dbReference>
<dbReference type="CDD" id="cd02540">
    <property type="entry name" value="GT2_GlmU_N_bac"/>
    <property type="match status" value="1"/>
</dbReference>
<comment type="pathway">
    <text evidence="18">Bacterial outer membrane biogenesis; LPS lipid A biosynthesis.</text>
</comment>
<evidence type="ECO:0000256" key="7">
    <source>
        <dbReference type="ARBA" id="ARBA00022723"/>
    </source>
</evidence>
<feature type="binding site" evidence="18">
    <location>
        <begin position="84"/>
        <end position="85"/>
    </location>
    <ligand>
        <name>UDP-N-acetyl-alpha-D-glucosamine</name>
        <dbReference type="ChEBI" id="CHEBI:57705"/>
    </ligand>
</feature>
<dbReference type="RefSeq" id="WP_140926839.1">
    <property type="nucleotide sequence ID" value="NZ_VFSU01000011.1"/>
</dbReference>
<evidence type="ECO:0000256" key="11">
    <source>
        <dbReference type="ARBA" id="ARBA00022984"/>
    </source>
</evidence>
<feature type="region of interest" description="Linker" evidence="18">
    <location>
        <begin position="235"/>
        <end position="255"/>
    </location>
</feature>
<dbReference type="InterPro" id="IPR038009">
    <property type="entry name" value="GlmU_C_LbH"/>
</dbReference>
<dbReference type="NCBIfam" id="TIGR01173">
    <property type="entry name" value="glmU"/>
    <property type="match status" value="1"/>
</dbReference>
<keyword evidence="11 18" id="KW-0573">Peptidoglycan synthesis</keyword>
<dbReference type="Gene3D" id="2.160.10.10">
    <property type="entry name" value="Hexapeptide repeat proteins"/>
    <property type="match status" value="1"/>
</dbReference>
<feature type="binding site" evidence="18">
    <location>
        <position position="411"/>
    </location>
    <ligand>
        <name>acetyl-CoA</name>
        <dbReference type="ChEBI" id="CHEBI:57288"/>
    </ligand>
</feature>
<feature type="binding site" evidence="18">
    <location>
        <begin position="374"/>
        <end position="375"/>
    </location>
    <ligand>
        <name>acetyl-CoA</name>
        <dbReference type="ChEBI" id="CHEBI:57288"/>
    </ligand>
</feature>
<dbReference type="HAMAP" id="MF_01631">
    <property type="entry name" value="GlmU"/>
    <property type="match status" value="1"/>
</dbReference>
<feature type="binding site" evidence="18">
    <location>
        <position position="79"/>
    </location>
    <ligand>
        <name>UDP-N-acetyl-alpha-D-glucosamine</name>
        <dbReference type="ChEBI" id="CHEBI:57705"/>
    </ligand>
</feature>
<feature type="region of interest" description="N-acetyltransferase" evidence="18">
    <location>
        <begin position="256"/>
        <end position="451"/>
    </location>
</feature>
<dbReference type="GO" id="GO:0071555">
    <property type="term" value="P:cell wall organization"/>
    <property type="evidence" value="ECO:0007669"/>
    <property type="project" value="UniProtKB-KW"/>
</dbReference>
<dbReference type="EC" id="2.3.1.157" evidence="18"/>
<dbReference type="SUPFAM" id="SSF53448">
    <property type="entry name" value="Nucleotide-diphospho-sugar transferases"/>
    <property type="match status" value="1"/>
</dbReference>
<dbReference type="GO" id="GO:0005737">
    <property type="term" value="C:cytoplasm"/>
    <property type="evidence" value="ECO:0007669"/>
    <property type="project" value="UniProtKB-SubCell"/>
</dbReference>
<gene>
    <name evidence="18 20" type="primary">glmU</name>
    <name evidence="20" type="ORF">FJQ54_02620</name>
</gene>
<keyword evidence="4 18" id="KW-0963">Cytoplasm</keyword>
<comment type="cofactor">
    <cofactor evidence="18">
        <name>Mg(2+)</name>
        <dbReference type="ChEBI" id="CHEBI:18420"/>
    </cofactor>
    <text evidence="18">Binds 1 Mg(2+) ion per subunit.</text>
</comment>
<dbReference type="InterPro" id="IPR005882">
    <property type="entry name" value="Bifunctional_GlmU"/>
</dbReference>
<evidence type="ECO:0000256" key="9">
    <source>
        <dbReference type="ARBA" id="ARBA00022842"/>
    </source>
</evidence>
<keyword evidence="6 18" id="KW-0548">Nucleotidyltransferase</keyword>
<feature type="active site" description="Proton acceptor" evidence="18">
    <location>
        <position position="351"/>
    </location>
</feature>
<comment type="function">
    <text evidence="17 18">Catalyzes the last two sequential reactions in the de novo biosynthetic pathway for UDP-N-acetylglucosamine (UDP-GlcNAc). The C-terminal domain catalyzes the transfer of acetyl group from acetyl coenzyme A to glucosamine-1-phosphate (GlcN-1-P) to produce N-acetylglucosamine-1-phosphate (GlcNAc-1-P), which is converted into UDP-GlcNAc by the transfer of uridine 5-monophosphate (from uridine 5-triphosphate), a reaction catalyzed by the N-terminal domain.</text>
</comment>
<evidence type="ECO:0000256" key="8">
    <source>
        <dbReference type="ARBA" id="ARBA00022737"/>
    </source>
</evidence>
<feature type="binding site" evidence="18">
    <location>
        <position position="232"/>
    </location>
    <ligand>
        <name>UDP-N-acetyl-alpha-D-glucosamine</name>
        <dbReference type="ChEBI" id="CHEBI:57705"/>
    </ligand>
</feature>
<keyword evidence="10 18" id="KW-0133">Cell shape</keyword>
<dbReference type="Proteomes" id="UP000319897">
    <property type="component" value="Unassembled WGS sequence"/>
</dbReference>
<evidence type="ECO:0000313" key="20">
    <source>
        <dbReference type="EMBL" id="TPE63764.1"/>
    </source>
</evidence>
<evidence type="ECO:0000256" key="4">
    <source>
        <dbReference type="ARBA" id="ARBA00022490"/>
    </source>
</evidence>
<comment type="caution">
    <text evidence="18">Lacks conserved residue(s) required for the propagation of feature annotation.</text>
</comment>
<feature type="binding site" evidence="18">
    <location>
        <position position="428"/>
    </location>
    <ligand>
        <name>acetyl-CoA</name>
        <dbReference type="ChEBI" id="CHEBI:57288"/>
    </ligand>
</feature>
<protein>
    <recommendedName>
        <fullName evidence="18">Bifunctional protein GlmU</fullName>
    </recommendedName>
    <domain>
        <recommendedName>
            <fullName evidence="18">UDP-N-acetylglucosamine pyrophosphorylase</fullName>
            <ecNumber evidence="18">2.7.7.23</ecNumber>
        </recommendedName>
        <alternativeName>
            <fullName evidence="18">N-acetylglucosamine-1-phosphate uridyltransferase</fullName>
        </alternativeName>
    </domain>
    <domain>
        <recommendedName>
            <fullName evidence="18">Glucosamine-1-phosphate N-acetyltransferase</fullName>
            <ecNumber evidence="18">2.3.1.157</ecNumber>
        </recommendedName>
    </domain>
</protein>
<evidence type="ECO:0000256" key="15">
    <source>
        <dbReference type="ARBA" id="ARBA00048247"/>
    </source>
</evidence>
<comment type="caution">
    <text evidence="20">The sequence shown here is derived from an EMBL/GenBank/DDBJ whole genome shotgun (WGS) entry which is preliminary data.</text>
</comment>
<feature type="binding site" evidence="18">
    <location>
        <position position="28"/>
    </location>
    <ligand>
        <name>UDP-N-acetyl-alpha-D-glucosamine</name>
        <dbReference type="ChEBI" id="CHEBI:57705"/>
    </ligand>
</feature>
<evidence type="ECO:0000256" key="1">
    <source>
        <dbReference type="ARBA" id="ARBA00004496"/>
    </source>
</evidence>
<dbReference type="EMBL" id="VFSU01000011">
    <property type="protein sequence ID" value="TPE63764.1"/>
    <property type="molecule type" value="Genomic_DNA"/>
</dbReference>
<dbReference type="GO" id="GO:0009245">
    <property type="term" value="P:lipid A biosynthetic process"/>
    <property type="evidence" value="ECO:0007669"/>
    <property type="project" value="UniProtKB-UniRule"/>
</dbReference>
<dbReference type="InterPro" id="IPR029044">
    <property type="entry name" value="Nucleotide-diphossugar_trans"/>
</dbReference>
<dbReference type="AlphaFoldDB" id="A0A501XUG6"/>
<feature type="binding site" evidence="18">
    <location>
        <position position="321"/>
    </location>
    <ligand>
        <name>UDP-N-acetyl-alpha-D-glucosamine</name>
        <dbReference type="ChEBI" id="CHEBI:57705"/>
    </ligand>
</feature>
<comment type="subunit">
    <text evidence="18">Homotrimer.</text>
</comment>
<comment type="catalytic activity">
    <reaction evidence="16 18">
        <text>N-acetyl-alpha-D-glucosamine 1-phosphate + UTP + H(+) = UDP-N-acetyl-alpha-D-glucosamine + diphosphate</text>
        <dbReference type="Rhea" id="RHEA:13509"/>
        <dbReference type="ChEBI" id="CHEBI:15378"/>
        <dbReference type="ChEBI" id="CHEBI:33019"/>
        <dbReference type="ChEBI" id="CHEBI:46398"/>
        <dbReference type="ChEBI" id="CHEBI:57705"/>
        <dbReference type="ChEBI" id="CHEBI:57776"/>
        <dbReference type="EC" id="2.7.7.23"/>
    </reaction>
</comment>
<dbReference type="OrthoDB" id="9775031at2"/>
<dbReference type="PROSITE" id="PS00101">
    <property type="entry name" value="HEXAPEP_TRANSFERASES"/>
    <property type="match status" value="1"/>
</dbReference>
<feature type="binding site" evidence="18">
    <location>
        <begin position="14"/>
        <end position="17"/>
    </location>
    <ligand>
        <name>UDP-N-acetyl-alpha-D-glucosamine</name>
        <dbReference type="ChEBI" id="CHEBI:57705"/>
    </ligand>
</feature>
<dbReference type="Pfam" id="PF12804">
    <property type="entry name" value="NTP_transf_3"/>
    <property type="match status" value="1"/>
</dbReference>
<dbReference type="CDD" id="cd03353">
    <property type="entry name" value="LbH_GlmU_C"/>
    <property type="match status" value="1"/>
</dbReference>
<feature type="binding site" evidence="18">
    <location>
        <position position="339"/>
    </location>
    <ligand>
        <name>UDP-N-acetyl-alpha-D-glucosamine</name>
        <dbReference type="ChEBI" id="CHEBI:57705"/>
    </ligand>
</feature>
<name>A0A501XUG6_9SPHN</name>
<dbReference type="GO" id="GO:0000902">
    <property type="term" value="P:cell morphogenesis"/>
    <property type="evidence" value="ECO:0007669"/>
    <property type="project" value="UniProtKB-UniRule"/>
</dbReference>
<dbReference type="GO" id="GO:0016020">
    <property type="term" value="C:membrane"/>
    <property type="evidence" value="ECO:0007669"/>
    <property type="project" value="GOC"/>
</dbReference>
<feature type="binding site" evidence="18">
    <location>
        <position position="393"/>
    </location>
    <ligand>
        <name>acetyl-CoA</name>
        <dbReference type="ChEBI" id="CHEBI:57288"/>
    </ligand>
</feature>
<keyword evidence="8 18" id="KW-0677">Repeat</keyword>
<keyword evidence="21" id="KW-1185">Reference proteome</keyword>
<comment type="catalytic activity">
    <reaction evidence="15 18">
        <text>alpha-D-glucosamine 1-phosphate + acetyl-CoA = N-acetyl-alpha-D-glucosamine 1-phosphate + CoA + H(+)</text>
        <dbReference type="Rhea" id="RHEA:13725"/>
        <dbReference type="ChEBI" id="CHEBI:15378"/>
        <dbReference type="ChEBI" id="CHEBI:57287"/>
        <dbReference type="ChEBI" id="CHEBI:57288"/>
        <dbReference type="ChEBI" id="CHEBI:57776"/>
        <dbReference type="ChEBI" id="CHEBI:58516"/>
        <dbReference type="EC" id="2.3.1.157"/>
    </reaction>
</comment>
<dbReference type="Gene3D" id="3.90.550.10">
    <property type="entry name" value="Spore Coat Polysaccharide Biosynthesis Protein SpsA, Chain A"/>
    <property type="match status" value="1"/>
</dbReference>
<dbReference type="GO" id="GO:0009252">
    <property type="term" value="P:peptidoglycan biosynthetic process"/>
    <property type="evidence" value="ECO:0007669"/>
    <property type="project" value="UniProtKB-UniRule"/>
</dbReference>
<evidence type="ECO:0000256" key="18">
    <source>
        <dbReference type="HAMAP-Rule" id="MF_01631"/>
    </source>
</evidence>
<dbReference type="InterPro" id="IPR050065">
    <property type="entry name" value="GlmU-like"/>
</dbReference>
<comment type="pathway">
    <text evidence="18">Nucleotide-sugar biosynthesis; UDP-N-acetyl-alpha-D-glucosamine biosynthesis; N-acetyl-alpha-D-glucosamine 1-phosphate from alpha-D-glucosamine 6-phosphate (route II): step 2/2.</text>
</comment>
<comment type="subcellular location">
    <subcellularLocation>
        <location evidence="1 18">Cytoplasm</location>
    </subcellularLocation>
</comment>
<dbReference type="GO" id="GO:0006048">
    <property type="term" value="P:UDP-N-acetylglucosamine biosynthetic process"/>
    <property type="evidence" value="ECO:0007669"/>
    <property type="project" value="UniProtKB-UniPathway"/>
</dbReference>
<feature type="region of interest" description="Pyrophosphorylase" evidence="18">
    <location>
        <begin position="1"/>
        <end position="234"/>
    </location>
</feature>
<evidence type="ECO:0000256" key="16">
    <source>
        <dbReference type="ARBA" id="ARBA00048493"/>
    </source>
</evidence>
<evidence type="ECO:0000256" key="17">
    <source>
        <dbReference type="ARBA" id="ARBA00049628"/>
    </source>
</evidence>
<evidence type="ECO:0000259" key="19">
    <source>
        <dbReference type="Pfam" id="PF12804"/>
    </source>
</evidence>
<comment type="pathway">
    <text evidence="18">Nucleotide-sugar biosynthesis; UDP-N-acetyl-alpha-D-glucosamine biosynthesis; UDP-N-acetyl-alpha-D-glucosamine from N-acetyl-alpha-D-glucosamine 1-phosphate: step 1/1.</text>
</comment>
<evidence type="ECO:0000256" key="13">
    <source>
        <dbReference type="ARBA" id="ARBA00023315"/>
    </source>
</evidence>
<feature type="binding site" evidence="18">
    <location>
        <position position="368"/>
    </location>
    <ligand>
        <name>acetyl-CoA</name>
        <dbReference type="ChEBI" id="CHEBI:57288"/>
    </ligand>
</feature>
<evidence type="ECO:0000256" key="6">
    <source>
        <dbReference type="ARBA" id="ARBA00022695"/>
    </source>
</evidence>
<evidence type="ECO:0000256" key="3">
    <source>
        <dbReference type="ARBA" id="ARBA00007947"/>
    </source>
</evidence>
<accession>A0A501XUG6</accession>
<proteinExistence type="inferred from homology"/>
<dbReference type="GO" id="GO:0000287">
    <property type="term" value="F:magnesium ion binding"/>
    <property type="evidence" value="ECO:0007669"/>
    <property type="project" value="UniProtKB-UniRule"/>
</dbReference>
<dbReference type="GO" id="GO:0008360">
    <property type="term" value="P:regulation of cell shape"/>
    <property type="evidence" value="ECO:0007669"/>
    <property type="project" value="UniProtKB-KW"/>
</dbReference>
<keyword evidence="12 18" id="KW-0511">Multifunctional enzyme</keyword>
<feature type="binding site" evidence="18">
    <location>
        <position position="232"/>
    </location>
    <ligand>
        <name>Mg(2+)</name>
        <dbReference type="ChEBI" id="CHEBI:18420"/>
    </ligand>
</feature>
<dbReference type="InterPro" id="IPR018357">
    <property type="entry name" value="Hexapep_transf_CS"/>
</dbReference>
<dbReference type="PANTHER" id="PTHR43584">
    <property type="entry name" value="NUCLEOTIDYL TRANSFERASE"/>
    <property type="match status" value="1"/>
</dbReference>
<comment type="similarity">
    <text evidence="3 18">In the N-terminal section; belongs to the N-acetylglucosamine-1-phosphate uridyltransferase family.</text>
</comment>
<dbReference type="InterPro" id="IPR025877">
    <property type="entry name" value="MobA-like_NTP_Trfase"/>
</dbReference>
<dbReference type="PANTHER" id="PTHR43584:SF3">
    <property type="entry name" value="BIFUNCTIONAL PROTEIN GLMU"/>
    <property type="match status" value="1"/>
</dbReference>
<feature type="domain" description="MobA-like NTP transferase" evidence="19">
    <location>
        <begin position="11"/>
        <end position="136"/>
    </location>
</feature>
<evidence type="ECO:0000313" key="21">
    <source>
        <dbReference type="Proteomes" id="UP000319897"/>
    </source>
</evidence>
<reference evidence="20 21" key="1">
    <citation type="submission" date="2019-06" db="EMBL/GenBank/DDBJ databases">
        <authorList>
            <person name="Lee I."/>
            <person name="Jang G.I."/>
            <person name="Hwang C.Y."/>
        </authorList>
    </citation>
    <scope>NUCLEOTIDE SEQUENCE [LARGE SCALE GENOMIC DNA]</scope>
    <source>
        <strain evidence="20 21">PAMC 28131</strain>
    </source>
</reference>
<feature type="binding site" evidence="18">
    <location>
        <position position="175"/>
    </location>
    <ligand>
        <name>UDP-N-acetyl-alpha-D-glucosamine</name>
        <dbReference type="ChEBI" id="CHEBI:57705"/>
    </ligand>
</feature>
<evidence type="ECO:0000256" key="14">
    <source>
        <dbReference type="ARBA" id="ARBA00023316"/>
    </source>
</evidence>
<sequence>MAPVPARPVAAIILAAGKGTRMKSDLHKVLHPLGGRPMLMHLLASLTALAPERQVVVVGDKAEQLRAALTGSDVQLAVQEPQLGTGHAVLQAEAALAGFDGVALILFGDVPLVSGATMARLVQAVADGAEIAVLGFRPAVPGAYGRVIADADGRIRKMVEAKDATPEELAVPLCNAGLMAVDSARLFGLLKQVGNANAAGEYYLPDIVMLATAAGGDCRVLEAPPGEVLGVNSRGELAEAEALFQQRRRADLMAAGVTLTAPETVFLSFDTLIGRDTLVEPNVVFAPGVEVAAGATIRAFSHLEGARVATGCEVGPYARLRPGTVLETGAKVGNFVETKKAVLGPGAKANHLSYLGDATVGAKANIGAGTITCNYDGFGKYQTVIGEGAFIGSNSALVAPVTIGDGAIVGAGSTLTQDVAADALALVRPPQVSKAGWAARFRAAALARKGK</sequence>
<evidence type="ECO:0000256" key="12">
    <source>
        <dbReference type="ARBA" id="ARBA00023268"/>
    </source>
</evidence>
<comment type="similarity">
    <text evidence="2 18">In the C-terminal section; belongs to the transferase hexapeptide repeat family.</text>
</comment>
<feature type="binding site" evidence="18">
    <location>
        <position position="145"/>
    </location>
    <ligand>
        <name>UDP-N-acetyl-alpha-D-glucosamine</name>
        <dbReference type="ChEBI" id="CHEBI:57705"/>
    </ligand>
</feature>
<feature type="binding site" evidence="18">
    <location>
        <position position="160"/>
    </location>
    <ligand>
        <name>UDP-N-acetyl-alpha-D-glucosamine</name>
        <dbReference type="ChEBI" id="CHEBI:57705"/>
    </ligand>
</feature>
<evidence type="ECO:0000256" key="10">
    <source>
        <dbReference type="ARBA" id="ARBA00022960"/>
    </source>
</evidence>
<feature type="binding site" evidence="18">
    <location>
        <position position="365"/>
    </location>
    <ligand>
        <name>UDP-N-acetyl-alpha-D-glucosamine</name>
        <dbReference type="ChEBI" id="CHEBI:57705"/>
    </ligand>
</feature>
<dbReference type="InterPro" id="IPR011004">
    <property type="entry name" value="Trimer_LpxA-like_sf"/>
</dbReference>
<dbReference type="NCBIfam" id="NF010933">
    <property type="entry name" value="PRK14353.1"/>
    <property type="match status" value="1"/>
</dbReference>
<dbReference type="Pfam" id="PF00132">
    <property type="entry name" value="Hexapep"/>
    <property type="match status" value="1"/>
</dbReference>
<keyword evidence="9 18" id="KW-0460">Magnesium</keyword>
<feature type="binding site" evidence="18">
    <location>
        <position position="354"/>
    </location>
    <ligand>
        <name>UDP-N-acetyl-alpha-D-glucosamine</name>
        <dbReference type="ChEBI" id="CHEBI:57705"/>
    </ligand>
</feature>
<dbReference type="GO" id="GO:0019134">
    <property type="term" value="F:glucosamine-1-phosphate N-acetyltransferase activity"/>
    <property type="evidence" value="ECO:0007669"/>
    <property type="project" value="UniProtKB-UniRule"/>
</dbReference>
<dbReference type="EC" id="2.7.7.23" evidence="18"/>
<keyword evidence="7 18" id="KW-0479">Metal-binding</keyword>
<feature type="binding site" evidence="18">
    <location>
        <position position="109"/>
    </location>
    <ligand>
        <name>Mg(2+)</name>
        <dbReference type="ChEBI" id="CHEBI:18420"/>
    </ligand>
</feature>
<dbReference type="InterPro" id="IPR001451">
    <property type="entry name" value="Hexapep"/>
</dbReference>
<keyword evidence="13 18" id="KW-0012">Acyltransferase</keyword>
<keyword evidence="5 18" id="KW-0808">Transferase</keyword>
<dbReference type="UniPathway" id="UPA00113">
    <property type="reaction ID" value="UER00532"/>
</dbReference>